<name>A0A367IIU3_RHIST</name>
<organism evidence="1 2">
    <name type="scientific">Rhizopus stolonifer</name>
    <name type="common">Rhizopus nigricans</name>
    <dbReference type="NCBI Taxonomy" id="4846"/>
    <lineage>
        <taxon>Eukaryota</taxon>
        <taxon>Fungi</taxon>
        <taxon>Fungi incertae sedis</taxon>
        <taxon>Mucoromycota</taxon>
        <taxon>Mucoromycotina</taxon>
        <taxon>Mucoromycetes</taxon>
        <taxon>Mucorales</taxon>
        <taxon>Mucorineae</taxon>
        <taxon>Rhizopodaceae</taxon>
        <taxon>Rhizopus</taxon>
    </lineage>
</organism>
<dbReference type="Gene3D" id="3.40.630.10">
    <property type="entry name" value="Zn peptidases"/>
    <property type="match status" value="1"/>
</dbReference>
<dbReference type="EMBL" id="PJQM01007974">
    <property type="protein sequence ID" value="RCH77546.1"/>
    <property type="molecule type" value="Genomic_DNA"/>
</dbReference>
<proteinExistence type="predicted"/>
<accession>A0A367IIU3</accession>
<keyword evidence="2" id="KW-1185">Reference proteome</keyword>
<dbReference type="InterPro" id="IPR052030">
    <property type="entry name" value="Peptidase_M20/M20A_hydrolases"/>
</dbReference>
<dbReference type="PANTHER" id="PTHR30575">
    <property type="entry name" value="PEPTIDASE M20"/>
    <property type="match status" value="1"/>
</dbReference>
<dbReference type="AlphaFoldDB" id="A0A367IIU3"/>
<dbReference type="Proteomes" id="UP000253551">
    <property type="component" value="Unassembled WGS sequence"/>
</dbReference>
<reference evidence="1 2" key="1">
    <citation type="journal article" date="2018" name="G3 (Bethesda)">
        <title>Phylogenetic and Phylogenomic Definition of Rhizopus Species.</title>
        <authorList>
            <person name="Gryganskyi A.P."/>
            <person name="Golan J."/>
            <person name="Dolatabadi S."/>
            <person name="Mondo S."/>
            <person name="Robb S."/>
            <person name="Idnurm A."/>
            <person name="Muszewska A."/>
            <person name="Steczkiewicz K."/>
            <person name="Masonjones S."/>
            <person name="Liao H.L."/>
            <person name="Gajdeczka M.T."/>
            <person name="Anike F."/>
            <person name="Vuek A."/>
            <person name="Anishchenko I.M."/>
            <person name="Voigt K."/>
            <person name="de Hoog G.S."/>
            <person name="Smith M.E."/>
            <person name="Heitman J."/>
            <person name="Vilgalys R."/>
            <person name="Stajich J.E."/>
        </authorList>
    </citation>
    <scope>NUCLEOTIDE SEQUENCE [LARGE SCALE GENOMIC DNA]</scope>
    <source>
        <strain evidence="1 2">LSU 92-RS-03</strain>
    </source>
</reference>
<dbReference type="OrthoDB" id="6119954at2759"/>
<sequence length="195" mass="21202">MSELPPYKDIVQSMEKLDIKCDEEITKVINKEIESVSAELRKISLDLHEHPETGMREYHAHDVLTAFLEKKGFTVTRHAYGIKTAFTAEYSRGSGRRVGICSEYDGLPGLGQGCGHNLIAISGLASAIGIQAALKSGKASGKVVLFGTPAEELSIGKILLCSKGAFQESVDVCMMLHPTAYDHQYASFIAINDVK</sequence>
<evidence type="ECO:0000313" key="2">
    <source>
        <dbReference type="Proteomes" id="UP000253551"/>
    </source>
</evidence>
<evidence type="ECO:0008006" key="3">
    <source>
        <dbReference type="Google" id="ProtNLM"/>
    </source>
</evidence>
<dbReference type="GO" id="GO:0016805">
    <property type="term" value="F:dipeptidase activity"/>
    <property type="evidence" value="ECO:0007669"/>
    <property type="project" value="TreeGrafter"/>
</dbReference>
<comment type="caution">
    <text evidence="1">The sequence shown here is derived from an EMBL/GenBank/DDBJ whole genome shotgun (WGS) entry which is preliminary data.</text>
</comment>
<dbReference type="PANTHER" id="PTHR30575:SF0">
    <property type="entry name" value="XAA-ARG DIPEPTIDASE"/>
    <property type="match status" value="1"/>
</dbReference>
<dbReference type="STRING" id="4846.A0A367IIU3"/>
<evidence type="ECO:0000313" key="1">
    <source>
        <dbReference type="EMBL" id="RCH77546.1"/>
    </source>
</evidence>
<protein>
    <recommendedName>
        <fullName evidence="3">Peptidase M20 dimerisation domain-containing protein</fullName>
    </recommendedName>
</protein>
<gene>
    <name evidence="1" type="ORF">CU098_004463</name>
</gene>
<dbReference type="SUPFAM" id="SSF53187">
    <property type="entry name" value="Zn-dependent exopeptidases"/>
    <property type="match status" value="1"/>
</dbReference>
<feature type="non-terminal residue" evidence="1">
    <location>
        <position position="195"/>
    </location>
</feature>